<proteinExistence type="inferred from homology"/>
<dbReference type="PATRIC" id="fig|1719120.3.peg.227"/>
<evidence type="ECO:0000256" key="3">
    <source>
        <dbReference type="ARBA" id="ARBA00013080"/>
    </source>
</evidence>
<sequence length="274" mass="30043">MLHFTKLHGNGNDFILIDEYNEKIIGDNKKAGFALKYCDRRFGIGADGVLFLGRSESDIADIRMQIFNSDGTQAEMCGNGVRCLVKYALDKGYIQDKASVQTLAGVLPVTSRQEEKTWISVNMGKPQFQRTQIPAKGSGEFLNVALHGYEVSAVNTGVPHAVIFVDSPDNTELMCIAPDIRYDPIFPKGTNVNFVHVDSRNEITIRTYERGVEGETLSCGTGSVACAAVAHRLGKTGKSVKVNTRGGELRITLDDTAYMEGTAERVFEGMLELH</sequence>
<feature type="active site" evidence="9">
    <location>
        <position position="77"/>
    </location>
</feature>
<dbReference type="EMBL" id="LKCM01000018">
    <property type="protein sequence ID" value="KPQ45183.1"/>
    <property type="molecule type" value="Genomic_DNA"/>
</dbReference>
<evidence type="ECO:0000256" key="4">
    <source>
        <dbReference type="ARBA" id="ARBA00022605"/>
    </source>
</evidence>
<evidence type="ECO:0000256" key="8">
    <source>
        <dbReference type="HAMAP-Rule" id="MF_00197"/>
    </source>
</evidence>
<dbReference type="GO" id="GO:0008837">
    <property type="term" value="F:diaminopimelate epimerase activity"/>
    <property type="evidence" value="ECO:0007669"/>
    <property type="project" value="UniProtKB-UniRule"/>
</dbReference>
<evidence type="ECO:0000313" key="11">
    <source>
        <dbReference type="Proteomes" id="UP000050360"/>
    </source>
</evidence>
<feature type="binding site" evidence="8">
    <location>
        <position position="191"/>
    </location>
    <ligand>
        <name>substrate</name>
    </ligand>
</feature>
<feature type="binding site" evidence="8">
    <location>
        <position position="68"/>
    </location>
    <ligand>
        <name>substrate</name>
    </ligand>
</feature>
<gene>
    <name evidence="8 10" type="primary">dapF</name>
    <name evidence="10" type="ORF">MPEBLZ_00205</name>
</gene>
<evidence type="ECO:0000256" key="9">
    <source>
        <dbReference type="PROSITE-ProRule" id="PRU10125"/>
    </source>
</evidence>
<comment type="caution">
    <text evidence="10">The sequence shown here is derived from an EMBL/GenBank/DDBJ whole genome shotgun (WGS) entry which is preliminary data.</text>
</comment>
<dbReference type="PROSITE" id="PS01326">
    <property type="entry name" value="DAP_EPIMERASE"/>
    <property type="match status" value="1"/>
</dbReference>
<dbReference type="Proteomes" id="UP000050360">
    <property type="component" value="Unassembled WGS sequence"/>
</dbReference>
<dbReference type="GO" id="GO:0005829">
    <property type="term" value="C:cytosol"/>
    <property type="evidence" value="ECO:0007669"/>
    <property type="project" value="TreeGrafter"/>
</dbReference>
<dbReference type="InterPro" id="IPR001653">
    <property type="entry name" value="DAP_epimerase_DapF"/>
</dbReference>
<feature type="active site" description="Proton acceptor" evidence="8">
    <location>
        <position position="219"/>
    </location>
</feature>
<comment type="subunit">
    <text evidence="8">Homodimer.</text>
</comment>
<evidence type="ECO:0000256" key="7">
    <source>
        <dbReference type="ARBA" id="ARBA00051712"/>
    </source>
</evidence>
<comment type="pathway">
    <text evidence="1 8">Amino-acid biosynthesis; L-lysine biosynthesis via DAP pathway; DL-2,6-diaminopimelate from LL-2,6-diaminopimelate: step 1/1.</text>
</comment>
<organism evidence="10 11">
    <name type="scientific">Candidatus Methanoperedens nitratireducens</name>
    <dbReference type="NCBI Taxonomy" id="1392998"/>
    <lineage>
        <taxon>Archaea</taxon>
        <taxon>Methanobacteriati</taxon>
        <taxon>Methanobacteriota</taxon>
        <taxon>Stenosarchaea group</taxon>
        <taxon>Methanomicrobia</taxon>
        <taxon>Methanosarcinales</taxon>
        <taxon>ANME-2 cluster</taxon>
        <taxon>Candidatus Methanoperedentaceae</taxon>
        <taxon>Candidatus Methanoperedens</taxon>
    </lineage>
</organism>
<feature type="active site" description="Proton donor" evidence="8">
    <location>
        <position position="77"/>
    </location>
</feature>
<dbReference type="GO" id="GO:0009089">
    <property type="term" value="P:lysine biosynthetic process via diaminopimelate"/>
    <property type="evidence" value="ECO:0007669"/>
    <property type="project" value="UniProtKB-UniRule"/>
</dbReference>
<accession>A0A0P8E3P9</accession>
<evidence type="ECO:0000313" key="10">
    <source>
        <dbReference type="EMBL" id="KPQ45183.1"/>
    </source>
</evidence>
<feature type="binding site" evidence="8">
    <location>
        <begin position="78"/>
        <end position="79"/>
    </location>
    <ligand>
        <name>substrate</name>
    </ligand>
</feature>
<protein>
    <recommendedName>
        <fullName evidence="3 8">Diaminopimelate epimerase</fullName>
        <shortName evidence="8">DAP epimerase</shortName>
        <ecNumber evidence="3 8">5.1.1.7</ecNumber>
    </recommendedName>
    <alternativeName>
        <fullName evidence="8">PLP-independent amino acid racemase</fullName>
    </alternativeName>
</protein>
<comment type="caution">
    <text evidence="8">Lacks conserved residue(s) required for the propagation of feature annotation.</text>
</comment>
<dbReference type="PANTHER" id="PTHR31689:SF0">
    <property type="entry name" value="DIAMINOPIMELATE EPIMERASE"/>
    <property type="match status" value="1"/>
</dbReference>
<feature type="binding site" evidence="8">
    <location>
        <begin position="220"/>
        <end position="221"/>
    </location>
    <ligand>
        <name>substrate</name>
    </ligand>
</feature>
<dbReference type="PANTHER" id="PTHR31689">
    <property type="entry name" value="DIAMINOPIMELATE EPIMERASE, CHLOROPLASTIC"/>
    <property type="match status" value="1"/>
</dbReference>
<keyword evidence="4 8" id="KW-0028">Amino-acid biosynthesis</keyword>
<feature type="site" description="Could be important to modulate the pK values of the two catalytic cysteine residues" evidence="8">
    <location>
        <position position="160"/>
    </location>
</feature>
<evidence type="ECO:0000256" key="1">
    <source>
        <dbReference type="ARBA" id="ARBA00005196"/>
    </source>
</evidence>
<comment type="function">
    <text evidence="8">Catalyzes the stereoinversion of LL-2,6-diaminopimelate (L,L-DAP) to meso-diaminopimelate (meso-DAP), a precursor of L-lysine.</text>
</comment>
<dbReference type="InterPro" id="IPR018510">
    <property type="entry name" value="DAP_epimerase_AS"/>
</dbReference>
<evidence type="ECO:0000256" key="6">
    <source>
        <dbReference type="ARBA" id="ARBA00023235"/>
    </source>
</evidence>
<comment type="catalytic activity">
    <reaction evidence="7 8">
        <text>(2S,6S)-2,6-diaminopimelate = meso-2,6-diaminopimelate</text>
        <dbReference type="Rhea" id="RHEA:15393"/>
        <dbReference type="ChEBI" id="CHEBI:57609"/>
        <dbReference type="ChEBI" id="CHEBI:57791"/>
        <dbReference type="EC" id="5.1.1.7"/>
    </reaction>
</comment>
<evidence type="ECO:0000256" key="2">
    <source>
        <dbReference type="ARBA" id="ARBA00010219"/>
    </source>
</evidence>
<dbReference type="EC" id="5.1.1.7" evidence="3 8"/>
<reference evidence="10 11" key="1">
    <citation type="submission" date="2015-09" db="EMBL/GenBank/DDBJ databases">
        <title>A metagenomics-based metabolic model of nitrate-dependent anaerobic oxidation of methane by Methanoperedens-like archaea.</title>
        <authorList>
            <person name="Arshad A."/>
            <person name="Speth D.R."/>
            <person name="De Graaf R.M."/>
            <person name="Op Den Camp H.J."/>
            <person name="Jetten M.S."/>
            <person name="Welte C.U."/>
        </authorList>
    </citation>
    <scope>NUCLEOTIDE SEQUENCE [LARGE SCALE GENOMIC DNA]</scope>
</reference>
<dbReference type="HAMAP" id="MF_00197">
    <property type="entry name" value="DAP_epimerase"/>
    <property type="match status" value="1"/>
</dbReference>
<dbReference type="NCBIfam" id="TIGR00652">
    <property type="entry name" value="DapF"/>
    <property type="match status" value="1"/>
</dbReference>
<feature type="binding site" evidence="8">
    <location>
        <begin position="209"/>
        <end position="210"/>
    </location>
    <ligand>
        <name>substrate</name>
    </ligand>
</feature>
<keyword evidence="5 8" id="KW-0457">Lysine biosynthesis</keyword>
<feature type="site" description="Could be important to modulate the pK values of the two catalytic cysteine residues" evidence="8">
    <location>
        <position position="209"/>
    </location>
</feature>
<dbReference type="SUPFAM" id="SSF54506">
    <property type="entry name" value="Diaminopimelate epimerase-like"/>
    <property type="match status" value="2"/>
</dbReference>
<dbReference type="UniPathway" id="UPA00034">
    <property type="reaction ID" value="UER00025"/>
</dbReference>
<evidence type="ECO:0000256" key="5">
    <source>
        <dbReference type="ARBA" id="ARBA00023154"/>
    </source>
</evidence>
<dbReference type="Pfam" id="PF01678">
    <property type="entry name" value="DAP_epimerase"/>
    <property type="match status" value="2"/>
</dbReference>
<keyword evidence="6 8" id="KW-0413">Isomerase</keyword>
<dbReference type="Gene3D" id="3.10.310.10">
    <property type="entry name" value="Diaminopimelate Epimerase, Chain A, domain 1"/>
    <property type="match status" value="2"/>
</dbReference>
<comment type="subcellular location">
    <subcellularLocation>
        <location evidence="8">Cytoplasm</location>
    </subcellularLocation>
</comment>
<keyword evidence="8" id="KW-0963">Cytoplasm</keyword>
<comment type="similarity">
    <text evidence="2 8">Belongs to the diaminopimelate epimerase family.</text>
</comment>
<name>A0A0P8E3P9_9EURY</name>
<dbReference type="AlphaFoldDB" id="A0A0P8E3P9"/>
<feature type="binding site" evidence="8">
    <location>
        <position position="12"/>
    </location>
    <ligand>
        <name>substrate</name>
    </ligand>
</feature>